<reference evidence="6" key="1">
    <citation type="submission" date="2023-07" db="EMBL/GenBank/DDBJ databases">
        <authorList>
            <consortium name="CYATHOMIX"/>
        </authorList>
    </citation>
    <scope>NUCLEOTIDE SEQUENCE</scope>
    <source>
        <strain evidence="6">N/A</strain>
    </source>
</reference>
<dbReference type="InterPro" id="IPR019424">
    <property type="entry name" value="7TM_GPCR_Srsx"/>
</dbReference>
<evidence type="ECO:0000313" key="6">
    <source>
        <dbReference type="EMBL" id="CAJ0588209.1"/>
    </source>
</evidence>
<comment type="subcellular location">
    <subcellularLocation>
        <location evidence="1">Membrane</location>
    </subcellularLocation>
</comment>
<dbReference type="GO" id="GO:0004930">
    <property type="term" value="F:G protein-coupled receptor activity"/>
    <property type="evidence" value="ECO:0007669"/>
    <property type="project" value="InterPro"/>
</dbReference>
<evidence type="ECO:0000256" key="2">
    <source>
        <dbReference type="ARBA" id="ARBA00022692"/>
    </source>
</evidence>
<dbReference type="SMART" id="SM01381">
    <property type="entry name" value="7TM_GPCR_Srsx"/>
    <property type="match status" value="1"/>
</dbReference>
<accession>A0AA36DKG3</accession>
<name>A0AA36DKG3_CYLNA</name>
<evidence type="ECO:0000256" key="1">
    <source>
        <dbReference type="ARBA" id="ARBA00004370"/>
    </source>
</evidence>
<dbReference type="GO" id="GO:0016020">
    <property type="term" value="C:membrane"/>
    <property type="evidence" value="ECO:0007669"/>
    <property type="project" value="UniProtKB-SubCell"/>
</dbReference>
<feature type="transmembrane region" description="Helical" evidence="5">
    <location>
        <begin position="104"/>
        <end position="126"/>
    </location>
</feature>
<proteinExistence type="predicted"/>
<evidence type="ECO:0000256" key="4">
    <source>
        <dbReference type="ARBA" id="ARBA00023136"/>
    </source>
</evidence>
<dbReference type="Pfam" id="PF10320">
    <property type="entry name" value="7TM_GPCR_Srsx"/>
    <property type="match status" value="1"/>
</dbReference>
<keyword evidence="4 5" id="KW-0472">Membrane</keyword>
<evidence type="ECO:0000313" key="7">
    <source>
        <dbReference type="Proteomes" id="UP001176961"/>
    </source>
</evidence>
<dbReference type="AlphaFoldDB" id="A0AA36DKG3"/>
<keyword evidence="7" id="KW-1185">Reference proteome</keyword>
<gene>
    <name evidence="6" type="ORF">CYNAS_LOCUS192</name>
</gene>
<organism evidence="6 7">
    <name type="scientific">Cylicocyclus nassatus</name>
    <name type="common">Nematode worm</name>
    <dbReference type="NCBI Taxonomy" id="53992"/>
    <lineage>
        <taxon>Eukaryota</taxon>
        <taxon>Metazoa</taxon>
        <taxon>Ecdysozoa</taxon>
        <taxon>Nematoda</taxon>
        <taxon>Chromadorea</taxon>
        <taxon>Rhabditida</taxon>
        <taxon>Rhabditina</taxon>
        <taxon>Rhabditomorpha</taxon>
        <taxon>Strongyloidea</taxon>
        <taxon>Strongylidae</taxon>
        <taxon>Cylicocyclus</taxon>
    </lineage>
</organism>
<protein>
    <recommendedName>
        <fullName evidence="8">G-protein coupled receptors family 1 profile domain-containing protein</fullName>
    </recommendedName>
</protein>
<dbReference type="SUPFAM" id="SSF81321">
    <property type="entry name" value="Family A G protein-coupled receptor-like"/>
    <property type="match status" value="1"/>
</dbReference>
<feature type="transmembrane region" description="Helical" evidence="5">
    <location>
        <begin position="21"/>
        <end position="41"/>
    </location>
</feature>
<evidence type="ECO:0000256" key="5">
    <source>
        <dbReference type="SAM" id="Phobius"/>
    </source>
</evidence>
<sequence length="154" mass="17890">MHGDPIPFCITPFAYNIKTRAIYFDCTFGVSFLVVIIYGIANFKFRSFLKHLQPTANTLNLEAKRRMLISLSVIMVLYILTQLATFVTLLSSQIFLALNSYMDLIYHFLGVLMALNVSSNFVVYWWRNTEYRKVFVQLLHRFGKRNAIFVNAAK</sequence>
<dbReference type="Proteomes" id="UP001176961">
    <property type="component" value="Unassembled WGS sequence"/>
</dbReference>
<keyword evidence="2 5" id="KW-0812">Transmembrane</keyword>
<evidence type="ECO:0000256" key="3">
    <source>
        <dbReference type="ARBA" id="ARBA00022989"/>
    </source>
</evidence>
<keyword evidence="3 5" id="KW-1133">Transmembrane helix</keyword>
<dbReference type="Gene3D" id="1.20.1070.10">
    <property type="entry name" value="Rhodopsin 7-helix transmembrane proteins"/>
    <property type="match status" value="1"/>
</dbReference>
<dbReference type="InterPro" id="IPR000276">
    <property type="entry name" value="GPCR_Rhodpsn"/>
</dbReference>
<comment type="caution">
    <text evidence="6">The sequence shown here is derived from an EMBL/GenBank/DDBJ whole genome shotgun (WGS) entry which is preliminary data.</text>
</comment>
<feature type="transmembrane region" description="Helical" evidence="5">
    <location>
        <begin position="68"/>
        <end position="98"/>
    </location>
</feature>
<evidence type="ECO:0008006" key="8">
    <source>
        <dbReference type="Google" id="ProtNLM"/>
    </source>
</evidence>
<dbReference type="EMBL" id="CATQJL010000001">
    <property type="protein sequence ID" value="CAJ0588209.1"/>
    <property type="molecule type" value="Genomic_DNA"/>
</dbReference>